<dbReference type="Proteomes" id="UP001500729">
    <property type="component" value="Unassembled WGS sequence"/>
</dbReference>
<protein>
    <submittedName>
        <fullName evidence="1">Uncharacterized protein</fullName>
    </submittedName>
</protein>
<dbReference type="EMBL" id="BAAAGS010000073">
    <property type="protein sequence ID" value="GAA0557366.1"/>
    <property type="molecule type" value="Genomic_DNA"/>
</dbReference>
<gene>
    <name evidence="1" type="ORF">GCM10009533_63730</name>
</gene>
<organism evidence="1 2">
    <name type="scientific">Saccharopolyspora erythraea</name>
    <name type="common">Streptomyces erythraeus</name>
    <dbReference type="NCBI Taxonomy" id="1836"/>
    <lineage>
        <taxon>Bacteria</taxon>
        <taxon>Bacillati</taxon>
        <taxon>Actinomycetota</taxon>
        <taxon>Actinomycetes</taxon>
        <taxon>Pseudonocardiales</taxon>
        <taxon>Pseudonocardiaceae</taxon>
        <taxon>Saccharopolyspora</taxon>
    </lineage>
</organism>
<name>A0ABN1E1V0_SACER</name>
<dbReference type="RefSeq" id="WP_009951003.1">
    <property type="nucleotide sequence ID" value="NZ_BAAAGS010000073.1"/>
</dbReference>
<accession>A0ABN1E1V0</accession>
<reference evidence="1 2" key="1">
    <citation type="journal article" date="2019" name="Int. J. Syst. Evol. Microbiol.">
        <title>The Global Catalogue of Microorganisms (GCM) 10K type strain sequencing project: providing services to taxonomists for standard genome sequencing and annotation.</title>
        <authorList>
            <consortium name="The Broad Institute Genomics Platform"/>
            <consortium name="The Broad Institute Genome Sequencing Center for Infectious Disease"/>
            <person name="Wu L."/>
            <person name="Ma J."/>
        </authorList>
    </citation>
    <scope>NUCLEOTIDE SEQUENCE [LARGE SCALE GENOMIC DNA]</scope>
    <source>
        <strain evidence="1 2">JCM 10303</strain>
    </source>
</reference>
<proteinExistence type="predicted"/>
<keyword evidence="2" id="KW-1185">Reference proteome</keyword>
<evidence type="ECO:0000313" key="1">
    <source>
        <dbReference type="EMBL" id="GAA0557366.1"/>
    </source>
</evidence>
<comment type="caution">
    <text evidence="1">The sequence shown here is derived from an EMBL/GenBank/DDBJ whole genome shotgun (WGS) entry which is preliminary data.</text>
</comment>
<sequence>MEQVRQAGSFGDELEQALEAFEAYLAETAPSGRRHAEPDVHSEKFYELRMEVIRRAEALPRAVWPRPTCEHCAGQREVQAVQARYPDGAGSPEFDSVRRMCPDCWGTGLALNSSHGT</sequence>
<evidence type="ECO:0000313" key="2">
    <source>
        <dbReference type="Proteomes" id="UP001500729"/>
    </source>
</evidence>